<dbReference type="EMBL" id="JACHFB010000004">
    <property type="protein sequence ID" value="MBB6213575.1"/>
    <property type="molecule type" value="Genomic_DNA"/>
</dbReference>
<evidence type="ECO:0000313" key="1">
    <source>
        <dbReference type="EMBL" id="MBB6213490.1"/>
    </source>
</evidence>
<name>A0A7W9ZL22_9SPIR</name>
<dbReference type="RefSeq" id="WP_272872305.1">
    <property type="nucleotide sequence ID" value="NZ_CP179434.1"/>
</dbReference>
<protein>
    <submittedName>
        <fullName evidence="1">Uncharacterized protein</fullName>
    </submittedName>
</protein>
<dbReference type="Proteomes" id="UP000536100">
    <property type="component" value="Unassembled WGS sequence"/>
</dbReference>
<dbReference type="AlphaFoldDB" id="A0A7W9ZL22"/>
<accession>A0A7W9ZL22</accession>
<proteinExistence type="predicted"/>
<dbReference type="EMBL" id="JACHFB010000004">
    <property type="protein sequence ID" value="MBB6213490.1"/>
    <property type="molecule type" value="Genomic_DNA"/>
</dbReference>
<comment type="caution">
    <text evidence="1">The sequence shown here is derived from an EMBL/GenBank/DDBJ whole genome shotgun (WGS) entry which is preliminary data.</text>
</comment>
<evidence type="ECO:0000313" key="3">
    <source>
        <dbReference type="Proteomes" id="UP000536100"/>
    </source>
</evidence>
<reference evidence="1 3" key="1">
    <citation type="submission" date="2020-08" db="EMBL/GenBank/DDBJ databases">
        <title>Genomic Encyclopedia of Type Strains, Phase IV (KMG-IV): sequencing the most valuable type-strain genomes for metagenomic binning, comparative biology and taxonomic classification.</title>
        <authorList>
            <person name="Goeker M."/>
        </authorList>
    </citation>
    <scope>NUCLEOTIDE SEQUENCE [LARGE SCALE GENOMIC DNA]</scope>
    <source>
        <strain evidence="1 3">DSM 17989</strain>
    </source>
</reference>
<evidence type="ECO:0000313" key="2">
    <source>
        <dbReference type="EMBL" id="MBB6213575.1"/>
    </source>
</evidence>
<gene>
    <name evidence="1" type="ORF">HNP67_000985</name>
    <name evidence="2" type="ORF">HNP67_001070</name>
</gene>
<organism evidence="1 3">
    <name type="scientific">Borreliella californiensis</name>
    <dbReference type="NCBI Taxonomy" id="373543"/>
    <lineage>
        <taxon>Bacteria</taxon>
        <taxon>Pseudomonadati</taxon>
        <taxon>Spirochaetota</taxon>
        <taxon>Spirochaetia</taxon>
        <taxon>Spirochaetales</taxon>
        <taxon>Borreliaceae</taxon>
        <taxon>Borreliella</taxon>
    </lineage>
</organism>
<sequence>MKRIYIILYLLFALFSLNASEFLRGLINGNEDDINFEDFKLQ</sequence>